<comment type="similarity">
    <text evidence="1 7">Belongs to the glycosyl hydrolase 31 family.</text>
</comment>
<evidence type="ECO:0000256" key="2">
    <source>
        <dbReference type="ARBA" id="ARBA00022729"/>
    </source>
</evidence>
<keyword evidence="5 7" id="KW-0326">Glycosidase</keyword>
<feature type="signal peptide" evidence="8">
    <location>
        <begin position="1"/>
        <end position="29"/>
    </location>
</feature>
<dbReference type="PANTHER" id="PTHR22762">
    <property type="entry name" value="ALPHA-GLUCOSIDASE"/>
    <property type="match status" value="1"/>
</dbReference>
<dbReference type="CDD" id="cd14752">
    <property type="entry name" value="GH31_N"/>
    <property type="match status" value="1"/>
</dbReference>
<dbReference type="PROSITE" id="PS00129">
    <property type="entry name" value="GLYCOSYL_HYDROL_F31_1"/>
    <property type="match status" value="1"/>
</dbReference>
<dbReference type="InterPro" id="IPR011013">
    <property type="entry name" value="Gal_mutarotase_sf_dom"/>
</dbReference>
<dbReference type="AlphaFoldDB" id="A0AAV8RV79"/>
<evidence type="ECO:0000256" key="5">
    <source>
        <dbReference type="ARBA" id="ARBA00023295"/>
    </source>
</evidence>
<evidence type="ECO:0000256" key="7">
    <source>
        <dbReference type="RuleBase" id="RU361185"/>
    </source>
</evidence>
<dbReference type="Pfam" id="PF01055">
    <property type="entry name" value="Glyco_hydro_31_2nd"/>
    <property type="match status" value="1"/>
</dbReference>
<feature type="chain" id="PRO_5043541165" description="Maltase" evidence="8">
    <location>
        <begin position="30"/>
        <end position="892"/>
    </location>
</feature>
<evidence type="ECO:0000256" key="1">
    <source>
        <dbReference type="ARBA" id="ARBA00007806"/>
    </source>
</evidence>
<dbReference type="GO" id="GO:0005975">
    <property type="term" value="P:carbohydrate metabolic process"/>
    <property type="evidence" value="ECO:0007669"/>
    <property type="project" value="InterPro"/>
</dbReference>
<dbReference type="Pfam" id="PF21365">
    <property type="entry name" value="Glyco_hydro_31_3rd"/>
    <property type="match status" value="1"/>
</dbReference>
<feature type="domain" description="Glycoside hydrolase family 31 N-terminal" evidence="10">
    <location>
        <begin position="84"/>
        <end position="235"/>
    </location>
</feature>
<dbReference type="Pfam" id="PF13802">
    <property type="entry name" value="Gal_mutarotas_2"/>
    <property type="match status" value="1"/>
</dbReference>
<dbReference type="Gene3D" id="3.20.20.80">
    <property type="entry name" value="Glycosidases"/>
    <property type="match status" value="1"/>
</dbReference>
<accession>A0AAV8RV79</accession>
<organism evidence="12 13">
    <name type="scientific">Ensete ventricosum</name>
    <name type="common">Abyssinian banana</name>
    <name type="synonym">Musa ensete</name>
    <dbReference type="NCBI Taxonomy" id="4639"/>
    <lineage>
        <taxon>Eukaryota</taxon>
        <taxon>Viridiplantae</taxon>
        <taxon>Streptophyta</taxon>
        <taxon>Embryophyta</taxon>
        <taxon>Tracheophyta</taxon>
        <taxon>Spermatophyta</taxon>
        <taxon>Magnoliopsida</taxon>
        <taxon>Liliopsida</taxon>
        <taxon>Zingiberales</taxon>
        <taxon>Musaceae</taxon>
        <taxon>Ensete</taxon>
    </lineage>
</organism>
<feature type="domain" description="Glycosyl hydrolase family 31 C-terminal" evidence="11">
    <location>
        <begin position="655"/>
        <end position="744"/>
    </location>
</feature>
<comment type="caution">
    <text evidence="12">The sequence shown here is derived from an EMBL/GenBank/DDBJ whole genome shotgun (WGS) entry which is preliminary data.</text>
</comment>
<keyword evidence="3 7" id="KW-0378">Hydrolase</keyword>
<evidence type="ECO:0000259" key="10">
    <source>
        <dbReference type="Pfam" id="PF13802"/>
    </source>
</evidence>
<dbReference type="InterPro" id="IPR025887">
    <property type="entry name" value="Glyco_hydro_31_N_dom"/>
</dbReference>
<evidence type="ECO:0000313" key="12">
    <source>
        <dbReference type="EMBL" id="KAJ8509679.1"/>
    </source>
</evidence>
<keyword evidence="13" id="KW-1185">Reference proteome</keyword>
<dbReference type="CDD" id="cd06602">
    <property type="entry name" value="GH31_MGAM_SI_GAA"/>
    <property type="match status" value="1"/>
</dbReference>
<keyword evidence="4" id="KW-0325">Glycoprotein</keyword>
<dbReference type="SUPFAM" id="SSF51445">
    <property type="entry name" value="(Trans)glycosidases"/>
    <property type="match status" value="1"/>
</dbReference>
<dbReference type="InterPro" id="IPR030458">
    <property type="entry name" value="Glyco_hydro_31_AS"/>
</dbReference>
<dbReference type="Proteomes" id="UP001222027">
    <property type="component" value="Unassembled WGS sequence"/>
</dbReference>
<dbReference type="PROSITE" id="PS51257">
    <property type="entry name" value="PROKAR_LIPOPROTEIN"/>
    <property type="match status" value="1"/>
</dbReference>
<name>A0AAV8RV79_ENSVE</name>
<dbReference type="InterPro" id="IPR048395">
    <property type="entry name" value="Glyco_hydro_31_C"/>
</dbReference>
<dbReference type="SUPFAM" id="SSF74650">
    <property type="entry name" value="Galactose mutarotase-like"/>
    <property type="match status" value="1"/>
</dbReference>
<evidence type="ECO:0000256" key="6">
    <source>
        <dbReference type="ARBA" id="ARBA00041343"/>
    </source>
</evidence>
<evidence type="ECO:0000256" key="3">
    <source>
        <dbReference type="ARBA" id="ARBA00022801"/>
    </source>
</evidence>
<dbReference type="Gene3D" id="2.60.40.1760">
    <property type="entry name" value="glycosyl hydrolase (family 31)"/>
    <property type="match status" value="1"/>
</dbReference>
<dbReference type="InterPro" id="IPR000322">
    <property type="entry name" value="Glyco_hydro_31_TIM"/>
</dbReference>
<evidence type="ECO:0000259" key="11">
    <source>
        <dbReference type="Pfam" id="PF21365"/>
    </source>
</evidence>
<dbReference type="GO" id="GO:0004553">
    <property type="term" value="F:hydrolase activity, hydrolyzing O-glycosyl compounds"/>
    <property type="evidence" value="ECO:0007669"/>
    <property type="project" value="InterPro"/>
</dbReference>
<evidence type="ECO:0000256" key="8">
    <source>
        <dbReference type="SAM" id="SignalP"/>
    </source>
</evidence>
<keyword evidence="2 8" id="KW-0732">Signal</keyword>
<evidence type="ECO:0000313" key="13">
    <source>
        <dbReference type="Proteomes" id="UP001222027"/>
    </source>
</evidence>
<evidence type="ECO:0000259" key="9">
    <source>
        <dbReference type="Pfam" id="PF01055"/>
    </source>
</evidence>
<protein>
    <recommendedName>
        <fullName evidence="6">Maltase</fullName>
    </recommendedName>
</protein>
<dbReference type="PANTHER" id="PTHR22762:SF133">
    <property type="entry name" value="P-TYPE DOMAIN-CONTAINING PROTEIN"/>
    <property type="match status" value="1"/>
</dbReference>
<sequence>MGTQRVFCAVASFPCFFFLLLISFFSCSASEDQQVVGHGYNLRSVSVDPSGKSLTAELGLIQETSVYGADIPKLSLLASFETSDRLRVRITDSDHQRWEIPQHIIPRESQASLRSMLEADQSRSPLESHVLSSSGSDLVFTLHGTSPFTFTVSRRSTGDNLFDTLPTVVFKDSYLEISSSLPADRASIYGLGEHTKKSLKLVPNDTFTLWNSDIPTFVPDLNLYGSHPFYIDVRSSSPGTTYPPGITHGVLLLNSNGMDVVYGGSYITYKVIGGVLDFYFFAGSSPLSVMDQYTELIGRPAPMPYWSLGFHQCKYGYKNVFELEDVVAGYAEARIPLEVMWTDIDYMDAFKDFTLDPINFPADRMNEFVDKLHKNGQKYVVIIDPGISVNDTYDTFVRGMEQDVFLKRGGSYYLGDVWPGPVYFPDFLNPAAAEFWAQEIGIFRKTLPVDGLWVDMNEISNFITSPPLNSLDDPPYSINNSGVRRPINNKTVPASATHYGNVSEYNAHNLYGFLESRATHGGLIRSTGKRPFVLSRSTFVGSGKYAAHWTGDNGATWEDLGYSIPSILNSGLFGIPMVGADICGFGGDTTEELCRRWIQLGALYPFSRDHSAIMTSPQELYVWDSVALSARKVLGLRYRLLPHLYTLMYQAHVKGAPLARPVFFSFPEDATTYNISTQFLIGAGVMVSPVLKPGAVEVDAYFPKGKWFNLFNYSQSVTSNSGQYVTLDAPQDAINVHVVGGSVLAMQGEALTTRSARQSPFELLVVLDEDGTATGEVFLDDGETVEMAGEESEEWSLVRFSTETEGRGPKLRSRVVNGAYASKHRLVVNKVVILGMELKETSEVSVKSLGAGNKTSEVSVAHQNNGRFSVVEIRSLSLLMGEEFELQIEVEA</sequence>
<dbReference type="InterPro" id="IPR017853">
    <property type="entry name" value="GH"/>
</dbReference>
<dbReference type="EMBL" id="JAQQAF010000001">
    <property type="protein sequence ID" value="KAJ8509679.1"/>
    <property type="molecule type" value="Genomic_DNA"/>
</dbReference>
<dbReference type="InterPro" id="IPR013780">
    <property type="entry name" value="Glyco_hydro_b"/>
</dbReference>
<gene>
    <name evidence="12" type="ORF">OPV22_000113</name>
</gene>
<reference evidence="12 13" key="1">
    <citation type="submission" date="2022-12" db="EMBL/GenBank/DDBJ databases">
        <title>Chromosome-scale assembly of the Ensete ventricosum genome.</title>
        <authorList>
            <person name="Dussert Y."/>
            <person name="Stocks J."/>
            <person name="Wendawek A."/>
            <person name="Woldeyes F."/>
            <person name="Nichols R.A."/>
            <person name="Borrell J.S."/>
        </authorList>
    </citation>
    <scope>NUCLEOTIDE SEQUENCE [LARGE SCALE GENOMIC DNA]</scope>
    <source>
        <strain evidence="13">cv. Maze</strain>
        <tissue evidence="12">Seeds</tissue>
    </source>
</reference>
<dbReference type="GO" id="GO:0030246">
    <property type="term" value="F:carbohydrate binding"/>
    <property type="evidence" value="ECO:0007669"/>
    <property type="project" value="InterPro"/>
</dbReference>
<dbReference type="Gene3D" id="2.60.40.1180">
    <property type="entry name" value="Golgi alpha-mannosidase II"/>
    <property type="match status" value="2"/>
</dbReference>
<proteinExistence type="inferred from homology"/>
<dbReference type="FunFam" id="3.20.20.80:FF:000016">
    <property type="entry name" value="Maltase-glucoamylase, intestinal"/>
    <property type="match status" value="1"/>
</dbReference>
<feature type="domain" description="Glycoside hydrolase family 31 TIM barrel" evidence="9">
    <location>
        <begin position="300"/>
        <end position="647"/>
    </location>
</feature>
<dbReference type="FunFam" id="2.60.40.1180:FF:000044">
    <property type="entry name" value="Alpha-glucosidase 1"/>
    <property type="match status" value="1"/>
</dbReference>
<evidence type="ECO:0000256" key="4">
    <source>
        <dbReference type="ARBA" id="ARBA00023180"/>
    </source>
</evidence>
<dbReference type="SUPFAM" id="SSF51011">
    <property type="entry name" value="Glycosyl hydrolase domain"/>
    <property type="match status" value="1"/>
</dbReference>